<dbReference type="EMBL" id="MN079121">
    <property type="protein sequence ID" value="QEA06007.1"/>
    <property type="molecule type" value="Genomic_DNA"/>
</dbReference>
<feature type="transmembrane region" description="Helical" evidence="1">
    <location>
        <begin position="40"/>
        <end position="64"/>
    </location>
</feature>
<sequence length="72" mass="7711">MTLFIKAGIVITMLAIIASLGSGLFFLIRDGSRTRRTLNALTVRITLSVVLFALILLALFTGVLHPNASPLS</sequence>
<proteinExistence type="predicted"/>
<keyword evidence="1" id="KW-1133">Transmembrane helix</keyword>
<evidence type="ECO:0008006" key="3">
    <source>
        <dbReference type="Google" id="ProtNLM"/>
    </source>
</evidence>
<dbReference type="AlphaFoldDB" id="A0A5B8RH07"/>
<evidence type="ECO:0000256" key="1">
    <source>
        <dbReference type="SAM" id="Phobius"/>
    </source>
</evidence>
<dbReference type="NCBIfam" id="NF033233">
    <property type="entry name" value="twin_helix"/>
    <property type="match status" value="1"/>
</dbReference>
<organism evidence="2">
    <name type="scientific">uncultured organism</name>
    <dbReference type="NCBI Taxonomy" id="155900"/>
    <lineage>
        <taxon>unclassified sequences</taxon>
        <taxon>environmental samples</taxon>
    </lineage>
</organism>
<keyword evidence="1" id="KW-0472">Membrane</keyword>
<feature type="transmembrane region" description="Helical" evidence="1">
    <location>
        <begin position="6"/>
        <end position="28"/>
    </location>
</feature>
<evidence type="ECO:0000313" key="2">
    <source>
        <dbReference type="EMBL" id="QEA06007.1"/>
    </source>
</evidence>
<dbReference type="InterPro" id="IPR021313">
    <property type="entry name" value="DUF2909"/>
</dbReference>
<gene>
    <name evidence="2" type="ORF">KBTEX_02336</name>
</gene>
<protein>
    <recommendedName>
        <fullName evidence="3">Twin transmembrane helix small protein</fullName>
    </recommendedName>
</protein>
<name>A0A5B8RH07_9ZZZZ</name>
<accession>A0A5B8RH07</accession>
<reference evidence="2" key="1">
    <citation type="submission" date="2019-06" db="EMBL/GenBank/DDBJ databases">
        <authorList>
            <person name="Murdoch R.W."/>
            <person name="Fathepure B."/>
        </authorList>
    </citation>
    <scope>NUCLEOTIDE SEQUENCE</scope>
</reference>
<dbReference type="Pfam" id="PF11137">
    <property type="entry name" value="DUF2909"/>
    <property type="match status" value="1"/>
</dbReference>
<keyword evidence="1" id="KW-0812">Transmembrane</keyword>